<accession>A0A3B0CKA5</accession>
<evidence type="ECO:0000256" key="1">
    <source>
        <dbReference type="SAM" id="MobiDB-lite"/>
    </source>
</evidence>
<proteinExistence type="predicted"/>
<organism evidence="2 3">
    <name type="scientific">Paenibacillus ginsengarvi</name>
    <dbReference type="NCBI Taxonomy" id="400777"/>
    <lineage>
        <taxon>Bacteria</taxon>
        <taxon>Bacillati</taxon>
        <taxon>Bacillota</taxon>
        <taxon>Bacilli</taxon>
        <taxon>Bacillales</taxon>
        <taxon>Paenibacillaceae</taxon>
        <taxon>Paenibacillus</taxon>
    </lineage>
</organism>
<dbReference type="Proteomes" id="UP000282311">
    <property type="component" value="Unassembled WGS sequence"/>
</dbReference>
<dbReference type="EMBL" id="RBAH01000005">
    <property type="protein sequence ID" value="RKN85128.1"/>
    <property type="molecule type" value="Genomic_DNA"/>
</dbReference>
<reference evidence="2 3" key="1">
    <citation type="journal article" date="2007" name="Int. J. Syst. Evol. Microbiol.">
        <title>Paenibacillus ginsengarvi sp. nov., isolated from soil from ginseng cultivation.</title>
        <authorList>
            <person name="Yoon M.H."/>
            <person name="Ten L.N."/>
            <person name="Im W.T."/>
        </authorList>
    </citation>
    <scope>NUCLEOTIDE SEQUENCE [LARGE SCALE GENOMIC DNA]</scope>
    <source>
        <strain evidence="2 3">KCTC 13059</strain>
    </source>
</reference>
<name>A0A3B0CKA5_9BACL</name>
<feature type="region of interest" description="Disordered" evidence="1">
    <location>
        <begin position="387"/>
        <end position="408"/>
    </location>
</feature>
<dbReference type="AlphaFoldDB" id="A0A3B0CKA5"/>
<evidence type="ECO:0000313" key="2">
    <source>
        <dbReference type="EMBL" id="RKN85128.1"/>
    </source>
</evidence>
<dbReference type="RefSeq" id="WP_120746776.1">
    <property type="nucleotide sequence ID" value="NZ_RBAH01000005.1"/>
</dbReference>
<comment type="caution">
    <text evidence="2">The sequence shown here is derived from an EMBL/GenBank/DDBJ whole genome shotgun (WGS) entry which is preliminary data.</text>
</comment>
<evidence type="ECO:0000313" key="3">
    <source>
        <dbReference type="Proteomes" id="UP000282311"/>
    </source>
</evidence>
<gene>
    <name evidence="2" type="ORF">D7M11_08535</name>
</gene>
<sequence>MRIGGFFITKSAKLDSKRNRTAKSAASAPVKDYGSEWTTARPFSPPHIRFLQRTVGNQAVMRMMQPDTREHKAIAAKPHRTAAAGTLVQRTLGDDDQTRLQQRLANEAKPAYQAALNAERRLKNALPDESWLETEYKDIDQTIKKNQPSADSGNLDTQLTQLVAAANTITAAVTARQAELNKVLEIYEAYQAATPGAAAQLQAVADALIGQAGPAANADTLLSQLKTTLTNAVPLNQNLDALMENGQNDDVKKALYAHWTLGQLTIGSIKDLYKTDFDQKRGEFSISWDMAGSGGLNFWVIHAHCDATAWDDSGIPTAFAIKVAHFKHKKWETEVGKSINIDNNAILGALASFNLGHFNSKAKKDRWIFEKFDRKELTQLKPFKEKKKQQNIKKYGELMKNRKNTGKK</sequence>
<keyword evidence="3" id="KW-1185">Reference proteome</keyword>
<protein>
    <submittedName>
        <fullName evidence="2">Uncharacterized protein</fullName>
    </submittedName>
</protein>